<accession>A0A834TD48</accession>
<comment type="subcellular location">
    <subcellularLocation>
        <location evidence="1">Nucleus</location>
        <location evidence="1">Nucleolus</location>
    </subcellularLocation>
    <subcellularLocation>
        <location evidence="2">Nucleus</location>
        <location evidence="2">Nucleoplasm</location>
    </subcellularLocation>
</comment>
<dbReference type="InterPro" id="IPR024679">
    <property type="entry name" value="Ipi1_N"/>
</dbReference>
<name>A0A834TD48_9FABA</name>
<feature type="domain" description="Pre-rRNA-processing protein Ipi1 N-terminal" evidence="6">
    <location>
        <begin position="143"/>
        <end position="202"/>
    </location>
</feature>
<dbReference type="Gene3D" id="1.25.10.10">
    <property type="entry name" value="Leucine-rich Repeat Variant"/>
    <property type="match status" value="1"/>
</dbReference>
<gene>
    <name evidence="8" type="ORF">G2W53_024300</name>
</gene>
<proteinExistence type="inferred from homology"/>
<evidence type="ECO:0000313" key="9">
    <source>
        <dbReference type="Proteomes" id="UP000634136"/>
    </source>
</evidence>
<dbReference type="PANTHER" id="PTHR16056:SF2">
    <property type="entry name" value="TESTIS-EXPRESSED PROTEIN 10"/>
    <property type="match status" value="1"/>
</dbReference>
<keyword evidence="9" id="KW-1185">Reference proteome</keyword>
<evidence type="ECO:0000256" key="1">
    <source>
        <dbReference type="ARBA" id="ARBA00004604"/>
    </source>
</evidence>
<reference evidence="8" key="1">
    <citation type="submission" date="2020-09" db="EMBL/GenBank/DDBJ databases">
        <title>Genome-Enabled Discovery of Anthraquinone Biosynthesis in Senna tora.</title>
        <authorList>
            <person name="Kang S.-H."/>
            <person name="Pandey R.P."/>
            <person name="Lee C.-M."/>
            <person name="Sim J.-S."/>
            <person name="Jeong J.-T."/>
            <person name="Choi B.-S."/>
            <person name="Jung M."/>
            <person name="Ginzburg D."/>
            <person name="Zhao K."/>
            <person name="Won S.Y."/>
            <person name="Oh T.-J."/>
            <person name="Yu Y."/>
            <person name="Kim N.-H."/>
            <person name="Lee O.R."/>
            <person name="Lee T.-H."/>
            <person name="Bashyal P."/>
            <person name="Kim T.-S."/>
            <person name="Lee W.-H."/>
            <person name="Kawkins C."/>
            <person name="Kim C.-K."/>
            <person name="Kim J.S."/>
            <person name="Ahn B.O."/>
            <person name="Rhee S.Y."/>
            <person name="Sohng J.K."/>
        </authorList>
    </citation>
    <scope>NUCLEOTIDE SEQUENCE</scope>
    <source>
        <tissue evidence="8">Leaf</tissue>
    </source>
</reference>
<dbReference type="PANTHER" id="PTHR16056">
    <property type="entry name" value="REGULATOR OF MICROTUBULE DYNAMICS PROTEIN"/>
    <property type="match status" value="1"/>
</dbReference>
<protein>
    <submittedName>
        <fullName evidence="8">Pre-rRNA-processing protein IPI1 isoform A</fullName>
    </submittedName>
</protein>
<evidence type="ECO:0000256" key="2">
    <source>
        <dbReference type="ARBA" id="ARBA00004642"/>
    </source>
</evidence>
<evidence type="ECO:0000256" key="5">
    <source>
        <dbReference type="SAM" id="MobiDB-lite"/>
    </source>
</evidence>
<dbReference type="EMBL" id="JAAIUW010000008">
    <property type="protein sequence ID" value="KAF7818845.1"/>
    <property type="molecule type" value="Genomic_DNA"/>
</dbReference>
<comment type="caution">
    <text evidence="8">The sequence shown here is derived from an EMBL/GenBank/DDBJ whole genome shotgun (WGS) entry which is preliminary data.</text>
</comment>
<evidence type="ECO:0000313" key="8">
    <source>
        <dbReference type="EMBL" id="KAF7818845.1"/>
    </source>
</evidence>
<keyword evidence="4" id="KW-0539">Nucleus</keyword>
<dbReference type="Pfam" id="PF25781">
    <property type="entry name" value="TPR_TEX10"/>
    <property type="match status" value="1"/>
</dbReference>
<dbReference type="SUPFAM" id="SSF48371">
    <property type="entry name" value="ARM repeat"/>
    <property type="match status" value="1"/>
</dbReference>
<dbReference type="InterPro" id="IPR016024">
    <property type="entry name" value="ARM-type_fold"/>
</dbReference>
<dbReference type="InterPro" id="IPR011989">
    <property type="entry name" value="ARM-like"/>
</dbReference>
<evidence type="ECO:0000259" key="7">
    <source>
        <dbReference type="Pfam" id="PF25781"/>
    </source>
</evidence>
<dbReference type="Pfam" id="PF12333">
    <property type="entry name" value="Ipi1_N"/>
    <property type="match status" value="1"/>
</dbReference>
<evidence type="ECO:0000256" key="4">
    <source>
        <dbReference type="ARBA" id="ARBA00023242"/>
    </source>
</evidence>
<dbReference type="AlphaFoldDB" id="A0A834TD48"/>
<evidence type="ECO:0000256" key="3">
    <source>
        <dbReference type="ARBA" id="ARBA00006427"/>
    </source>
</evidence>
<dbReference type="Proteomes" id="UP000634136">
    <property type="component" value="Unassembled WGS sequence"/>
</dbReference>
<comment type="similarity">
    <text evidence="3">Belongs to the IPI1/TEX10 family.</text>
</comment>
<feature type="region of interest" description="Disordered" evidence="5">
    <location>
        <begin position="1"/>
        <end position="35"/>
    </location>
</feature>
<feature type="domain" description="TEX10-like TPR repeats" evidence="7">
    <location>
        <begin position="497"/>
        <end position="850"/>
    </location>
</feature>
<dbReference type="FunFam" id="1.25.10.10:FF:000348">
    <property type="entry name" value="uncharacterized protein LOC106763108 isoform X2"/>
    <property type="match status" value="1"/>
</dbReference>
<evidence type="ECO:0000259" key="6">
    <source>
        <dbReference type="Pfam" id="PF12333"/>
    </source>
</evidence>
<dbReference type="OrthoDB" id="361362at2759"/>
<dbReference type="GO" id="GO:0005634">
    <property type="term" value="C:nucleus"/>
    <property type="evidence" value="ECO:0007669"/>
    <property type="project" value="UniProtKB-SubCell"/>
</dbReference>
<feature type="compositionally biased region" description="Basic residues" evidence="5">
    <location>
        <begin position="1"/>
        <end position="11"/>
    </location>
</feature>
<sequence>MTRSKAPSKKQHGVDFKKIRRKIGRKLPPPKNATNTEIKSKAIVLPEQSVASEKAGLAVNKKGLTLKELLQQTSHHNPKVRRDALAGIKDLFIKYPSELKSHKYAVVEKLRERIGDDVKVVRDSLYDLFKLVILPGCKEENQELVISLMMAYIFNAMTHLAIDIRLKAFEFLDLVLEFYPPSLSSYADKIFQNYEDILRKNQYYLQDKGKLKVALVGLVRCLSLLPWNIGEIDSLDKNDAGQRVLHAFDADMPARSTGFSHIIKKLKDLVPVLLNSFQEFVPLVRNTPNLDGKSSACMLSILHGIDLIIRSFIYGTDRGESETLSSHGDPDGTTWEDTVSSVMLKKLFSLFPLTPGHNHSEKEYDRYLEFNMVIAKIFFQLNEWISLPLDLLEKFLEFLENALLGKVCRTAQSAKHVWEKHLIQLLPFIPKIVSHGASYWTPHLLQAFTQTFRESKPGSLLKLACLSAIEDMLTPIQIKLCLDASSPENLEFQDALIAWISELPLLLIQVGDKHPACSQAVLRLQLHIGQCALLNSSLVCTYDNMQYSLQEFYCTFQGGGEICYGPFIRLHREAQELSLCCLYYFSHLDSHFLKTIACCCICSELDPHVLFRTIEVLHSAYRYGRIKIADHLSFFITLLSRFKVSCEIVSIGLESDPTFRKFKSITGVICSYYAQMGDNSLVLQLMEKIILDQILLKPPLANSCSLLRMLVTLDVKPTRLSEKSIVTLGWYLSDYLMDVVQSIPENDDEHNLSSRLSILQYYLLPCFFLFDRCYKLMNLVLRSMGSTIRESSLSAVSDICTQSRKGCSGRVYAVTSLLSMMHKDPKLQPLMSLFKADIDNIQQEVLSLQTVKSKALASAPRRKALKGARLAYLFPTQRHSPFTPG</sequence>
<organism evidence="8 9">
    <name type="scientific">Senna tora</name>
    <dbReference type="NCBI Taxonomy" id="362788"/>
    <lineage>
        <taxon>Eukaryota</taxon>
        <taxon>Viridiplantae</taxon>
        <taxon>Streptophyta</taxon>
        <taxon>Embryophyta</taxon>
        <taxon>Tracheophyta</taxon>
        <taxon>Spermatophyta</taxon>
        <taxon>Magnoliopsida</taxon>
        <taxon>eudicotyledons</taxon>
        <taxon>Gunneridae</taxon>
        <taxon>Pentapetalae</taxon>
        <taxon>rosids</taxon>
        <taxon>fabids</taxon>
        <taxon>Fabales</taxon>
        <taxon>Fabaceae</taxon>
        <taxon>Caesalpinioideae</taxon>
        <taxon>Cassia clade</taxon>
        <taxon>Senna</taxon>
    </lineage>
</organism>
<dbReference type="InterPro" id="IPR057949">
    <property type="entry name" value="TPR_TEX10"/>
</dbReference>